<sequence length="401" mass="44677">MRVRRKKLRGQGGEITVATPQNIDKVKAEIRKKISSGEYTVGQQIAPRKYEKMALNENGEIVRSEFVVEGRKQPLVEIRERTLKSQEKYMRQRCDDDEYQNLTGCKNTDIQTKVETPEVYIVVRSGSSDVEQLTYVDTRLECLEELSIDIKTSGGNDVADKMRFFHGDSPARQLESGQQKGGNFYCSGCGANAQQAYQLDICFSCHYLSLIDRQQLVLAGPPGRKNSLAKAPKPFQKLKKDELIRELNTRGIYEGESKKELEKLLTEELHGVQRVPALLYNNPTATLESINCDNTGCSRVESSVVSDPTTLEKTINITGSTSCSRVAVVTNPGTAMPNSGTMGNDTCVTKLGKGIEFVLGKSAEVLEFDKARQKHKQSPSDKFILDKFIYEKGGCYGGQNF</sequence>
<dbReference type="AlphaFoldDB" id="A0A7D9INT4"/>
<gene>
    <name evidence="1" type="ORF">PACLA_8A045356</name>
</gene>
<proteinExistence type="predicted"/>
<evidence type="ECO:0000313" key="2">
    <source>
        <dbReference type="Proteomes" id="UP001152795"/>
    </source>
</evidence>
<reference evidence="1" key="1">
    <citation type="submission" date="2020-04" db="EMBL/GenBank/DDBJ databases">
        <authorList>
            <person name="Alioto T."/>
            <person name="Alioto T."/>
            <person name="Gomez Garrido J."/>
        </authorList>
    </citation>
    <scope>NUCLEOTIDE SEQUENCE</scope>
    <source>
        <strain evidence="1">A484AB</strain>
    </source>
</reference>
<keyword evidence="2" id="KW-1185">Reference proteome</keyword>
<evidence type="ECO:0000313" key="1">
    <source>
        <dbReference type="EMBL" id="CAB4010365.1"/>
    </source>
</evidence>
<protein>
    <submittedName>
        <fullName evidence="1">Uncharacterized protein</fullName>
    </submittedName>
</protein>
<name>A0A7D9INT4_PARCT</name>
<comment type="caution">
    <text evidence="1">The sequence shown here is derived from an EMBL/GenBank/DDBJ whole genome shotgun (WGS) entry which is preliminary data.</text>
</comment>
<dbReference type="OrthoDB" id="5986221at2759"/>
<dbReference type="EMBL" id="CACRXK020006761">
    <property type="protein sequence ID" value="CAB4010365.1"/>
    <property type="molecule type" value="Genomic_DNA"/>
</dbReference>
<dbReference type="Proteomes" id="UP001152795">
    <property type="component" value="Unassembled WGS sequence"/>
</dbReference>
<accession>A0A7D9INT4</accession>
<organism evidence="1 2">
    <name type="scientific">Paramuricea clavata</name>
    <name type="common">Red gorgonian</name>
    <name type="synonym">Violescent sea-whip</name>
    <dbReference type="NCBI Taxonomy" id="317549"/>
    <lineage>
        <taxon>Eukaryota</taxon>
        <taxon>Metazoa</taxon>
        <taxon>Cnidaria</taxon>
        <taxon>Anthozoa</taxon>
        <taxon>Octocorallia</taxon>
        <taxon>Malacalcyonacea</taxon>
        <taxon>Plexauridae</taxon>
        <taxon>Paramuricea</taxon>
    </lineage>
</organism>